<dbReference type="EMBL" id="WHWB01034411">
    <property type="protein sequence ID" value="KAJ7410348.1"/>
    <property type="molecule type" value="Genomic_DNA"/>
</dbReference>
<proteinExistence type="predicted"/>
<dbReference type="Proteomes" id="UP001145742">
    <property type="component" value="Unassembled WGS sequence"/>
</dbReference>
<comment type="caution">
    <text evidence="1">The sequence shown here is derived from an EMBL/GenBank/DDBJ whole genome shotgun (WGS) entry which is preliminary data.</text>
</comment>
<evidence type="ECO:0000313" key="1">
    <source>
        <dbReference type="EMBL" id="KAJ7410348.1"/>
    </source>
</evidence>
<gene>
    <name evidence="1" type="ORF">WISP_109115</name>
</gene>
<reference evidence="1" key="1">
    <citation type="submission" date="2019-10" db="EMBL/GenBank/DDBJ databases">
        <authorList>
            <person name="Soares A.E.R."/>
            <person name="Aleixo A."/>
            <person name="Schneider P."/>
            <person name="Miyaki C.Y."/>
            <person name="Schneider M.P."/>
            <person name="Mello C."/>
            <person name="Vasconcelos A.T.R."/>
        </authorList>
    </citation>
    <scope>NUCLEOTIDE SEQUENCE</scope>
    <source>
        <tissue evidence="1">Muscle</tissue>
    </source>
</reference>
<protein>
    <submittedName>
        <fullName evidence="1">Uncharacterized protein</fullName>
    </submittedName>
</protein>
<name>A0ABQ9D126_9PASS</name>
<evidence type="ECO:0000313" key="2">
    <source>
        <dbReference type="Proteomes" id="UP001145742"/>
    </source>
</evidence>
<organism evidence="1 2">
    <name type="scientific">Willisornis vidua</name>
    <name type="common">Xingu scale-backed antbird</name>
    <dbReference type="NCBI Taxonomy" id="1566151"/>
    <lineage>
        <taxon>Eukaryota</taxon>
        <taxon>Metazoa</taxon>
        <taxon>Chordata</taxon>
        <taxon>Craniata</taxon>
        <taxon>Vertebrata</taxon>
        <taxon>Euteleostomi</taxon>
        <taxon>Archelosauria</taxon>
        <taxon>Archosauria</taxon>
        <taxon>Dinosauria</taxon>
        <taxon>Saurischia</taxon>
        <taxon>Theropoda</taxon>
        <taxon>Coelurosauria</taxon>
        <taxon>Aves</taxon>
        <taxon>Neognathae</taxon>
        <taxon>Neoaves</taxon>
        <taxon>Telluraves</taxon>
        <taxon>Australaves</taxon>
        <taxon>Passeriformes</taxon>
        <taxon>Thamnophilidae</taxon>
        <taxon>Willisornis</taxon>
    </lineage>
</organism>
<accession>A0ABQ9D126</accession>
<keyword evidence="2" id="KW-1185">Reference proteome</keyword>
<sequence length="89" mass="10243">MAAASCNYHGRDQREKHLLLHCIYPEMTSDYDNSSEVVLDPTAEWQQRPATTMAVIREKHLLLHCICTEMTSDYGMEYHWPVAVSCQLA</sequence>